<gene>
    <name evidence="3" type="ORF">EJP82_04265</name>
</gene>
<feature type="domain" description="VanZ-like" evidence="2">
    <location>
        <begin position="18"/>
        <end position="136"/>
    </location>
</feature>
<feature type="transmembrane region" description="Helical" evidence="1">
    <location>
        <begin position="65"/>
        <end position="82"/>
    </location>
</feature>
<keyword evidence="4" id="KW-1185">Reference proteome</keyword>
<dbReference type="AlphaFoldDB" id="A0A3S1KAE4"/>
<dbReference type="PANTHER" id="PTHR36834">
    <property type="entry name" value="MEMBRANE PROTEIN-RELATED"/>
    <property type="match status" value="1"/>
</dbReference>
<organism evidence="3 4">
    <name type="scientific">Paenibacillus anaericanus</name>
    <dbReference type="NCBI Taxonomy" id="170367"/>
    <lineage>
        <taxon>Bacteria</taxon>
        <taxon>Bacillati</taxon>
        <taxon>Bacillota</taxon>
        <taxon>Bacilli</taxon>
        <taxon>Bacillales</taxon>
        <taxon>Paenibacillaceae</taxon>
        <taxon>Paenibacillus</taxon>
    </lineage>
</organism>
<name>A0A3S1KAE4_9BACL</name>
<proteinExistence type="predicted"/>
<evidence type="ECO:0000259" key="2">
    <source>
        <dbReference type="Pfam" id="PF04892"/>
    </source>
</evidence>
<dbReference type="OrthoDB" id="4822551at2"/>
<feature type="transmembrane region" description="Helical" evidence="1">
    <location>
        <begin position="149"/>
        <end position="170"/>
    </location>
</feature>
<feature type="transmembrane region" description="Helical" evidence="1">
    <location>
        <begin position="119"/>
        <end position="137"/>
    </location>
</feature>
<dbReference type="EMBL" id="RZNY01000003">
    <property type="protein sequence ID" value="RUT47602.1"/>
    <property type="molecule type" value="Genomic_DNA"/>
</dbReference>
<protein>
    <submittedName>
        <fullName evidence="3">VanZ family protein</fullName>
    </submittedName>
</protein>
<dbReference type="PANTHER" id="PTHR36834:SF2">
    <property type="entry name" value="MEMBRANE PROTEIN"/>
    <property type="match status" value="1"/>
</dbReference>
<evidence type="ECO:0000256" key="1">
    <source>
        <dbReference type="SAM" id="Phobius"/>
    </source>
</evidence>
<dbReference type="Proteomes" id="UP000279446">
    <property type="component" value="Unassembled WGS sequence"/>
</dbReference>
<keyword evidence="1" id="KW-0812">Transmembrane</keyword>
<evidence type="ECO:0000313" key="3">
    <source>
        <dbReference type="EMBL" id="RUT47602.1"/>
    </source>
</evidence>
<keyword evidence="1" id="KW-0472">Membrane</keyword>
<feature type="transmembrane region" description="Helical" evidence="1">
    <location>
        <begin position="94"/>
        <end position="113"/>
    </location>
</feature>
<sequence length="173" mass="19686">MIEKLKRHQKIFTMSLLVVYCLALTWIILFKMCFSFQDLPNFRGINLIPFVGSVIINNQIDFNEIMNNILIFVPFGIYISMLKPDWTFLKRVAPIVSVSLVFEVFQFIFAIGATDITDFIGNTLGGLLGIGVYFVLYKLFKTEIKTNKILNVIALIGTVCFIALFGLLILNND</sequence>
<dbReference type="InterPro" id="IPR006976">
    <property type="entry name" value="VanZ-like"/>
</dbReference>
<accession>A0A3S1KAE4</accession>
<evidence type="ECO:0000313" key="4">
    <source>
        <dbReference type="Proteomes" id="UP000279446"/>
    </source>
</evidence>
<comment type="caution">
    <text evidence="3">The sequence shown here is derived from an EMBL/GenBank/DDBJ whole genome shotgun (WGS) entry which is preliminary data.</text>
</comment>
<dbReference type="RefSeq" id="WP_127190803.1">
    <property type="nucleotide sequence ID" value="NZ_RZNY01000003.1"/>
</dbReference>
<reference evidence="3 4" key="1">
    <citation type="submission" date="2018-12" db="EMBL/GenBank/DDBJ databases">
        <authorList>
            <person name="Sun L."/>
            <person name="Chen Z."/>
        </authorList>
    </citation>
    <scope>NUCLEOTIDE SEQUENCE [LARGE SCALE GENOMIC DNA]</scope>
    <source>
        <strain evidence="3 4">DSM 15890</strain>
    </source>
</reference>
<keyword evidence="1" id="KW-1133">Transmembrane helix</keyword>
<dbReference type="Pfam" id="PF04892">
    <property type="entry name" value="VanZ"/>
    <property type="match status" value="1"/>
</dbReference>
<dbReference type="InterPro" id="IPR053150">
    <property type="entry name" value="Teicoplanin_resist-assoc"/>
</dbReference>
<feature type="transmembrane region" description="Helical" evidence="1">
    <location>
        <begin position="12"/>
        <end position="30"/>
    </location>
</feature>